<reference evidence="2" key="1">
    <citation type="journal article" date="2020" name="bioRxiv">
        <title>Comparative genomics of Chlamydomonas.</title>
        <authorList>
            <person name="Craig R.J."/>
            <person name="Hasan A.R."/>
            <person name="Ness R.W."/>
            <person name="Keightley P.D."/>
        </authorList>
    </citation>
    <scope>NUCLEOTIDE SEQUENCE</scope>
    <source>
        <strain evidence="2">CCAP 11/70</strain>
    </source>
</reference>
<feature type="region of interest" description="Disordered" evidence="1">
    <location>
        <begin position="228"/>
        <end position="248"/>
    </location>
</feature>
<gene>
    <name evidence="2" type="ORF">HYH03_016102</name>
</gene>
<evidence type="ECO:0000313" key="2">
    <source>
        <dbReference type="EMBL" id="KAG2485115.1"/>
    </source>
</evidence>
<dbReference type="AlphaFoldDB" id="A0A835XKK9"/>
<name>A0A835XKK9_9CHLO</name>
<dbReference type="PANTHER" id="PTHR34801:SF2">
    <property type="entry name" value="EXPRESSED PROTEIN"/>
    <property type="match status" value="1"/>
</dbReference>
<organism evidence="2 3">
    <name type="scientific">Edaphochlamys debaryana</name>
    <dbReference type="NCBI Taxonomy" id="47281"/>
    <lineage>
        <taxon>Eukaryota</taxon>
        <taxon>Viridiplantae</taxon>
        <taxon>Chlorophyta</taxon>
        <taxon>core chlorophytes</taxon>
        <taxon>Chlorophyceae</taxon>
        <taxon>CS clade</taxon>
        <taxon>Chlamydomonadales</taxon>
        <taxon>Chlamydomonadales incertae sedis</taxon>
        <taxon>Edaphochlamys</taxon>
    </lineage>
</organism>
<keyword evidence="3" id="KW-1185">Reference proteome</keyword>
<protein>
    <submittedName>
        <fullName evidence="2">Uncharacterized protein</fullName>
    </submittedName>
</protein>
<dbReference type="OrthoDB" id="513676at2759"/>
<feature type="compositionally biased region" description="Basic and acidic residues" evidence="1">
    <location>
        <begin position="236"/>
        <end position="248"/>
    </location>
</feature>
<evidence type="ECO:0000256" key="1">
    <source>
        <dbReference type="SAM" id="MobiDB-lite"/>
    </source>
</evidence>
<sequence length="385" mass="38852">MLQTNLTWRGTCGTARCSLVVSTRRTFNVSACRGAQSPSTDAALPTSCAPATATPEPVSAPVPGRAPAIGAARLAIAAWAAAASVLAVTGGVAGPAAAAEATLAEAGQAAALTAPAATAPPLAEADCPDGLCPGEVNGTLNACGLSAPSCVSTMADDAEHFAPPWSYADAVGAARGEDAREAAVAALVDVATGGLYEPGLSTALDVTNGYSRLDAFGYIVGEMAAAVTGGAPPERPQPRRDPAGAEPFEGHVVDRHTTADGDIYLRIRFSGGGAGGDGGLLDAEFIFPQDDSIALVRCAAAQPAAGSGEAAGGSGGGGEAPRARLALSFESGLTLDANTSRRQMYALRTALRWEVVPVIAEFDPKFNKSTPLWFERLYAPFADVR</sequence>
<dbReference type="EMBL" id="JAEHOE010000135">
    <property type="protein sequence ID" value="KAG2485115.1"/>
    <property type="molecule type" value="Genomic_DNA"/>
</dbReference>
<dbReference type="Proteomes" id="UP000612055">
    <property type="component" value="Unassembled WGS sequence"/>
</dbReference>
<proteinExistence type="predicted"/>
<evidence type="ECO:0000313" key="3">
    <source>
        <dbReference type="Proteomes" id="UP000612055"/>
    </source>
</evidence>
<accession>A0A835XKK9</accession>
<dbReference type="PANTHER" id="PTHR34801">
    <property type="entry name" value="EXPRESSED PROTEIN"/>
    <property type="match status" value="1"/>
</dbReference>
<comment type="caution">
    <text evidence="2">The sequence shown here is derived from an EMBL/GenBank/DDBJ whole genome shotgun (WGS) entry which is preliminary data.</text>
</comment>